<sequence>MTTLCSSPTVKPKKEARYCSSVFMSMQQLLCLGSGDKWRWHHQFLDVPGMFGLLYSDIVWFNIFKDSCVLCSLYAVGASGLQQLN</sequence>
<protein>
    <submittedName>
        <fullName evidence="1">Uncharacterized protein</fullName>
    </submittedName>
</protein>
<accession>A0A1D6MVG4</accession>
<organism evidence="1">
    <name type="scientific">Zea mays</name>
    <name type="common">Maize</name>
    <dbReference type="NCBI Taxonomy" id="4577"/>
    <lineage>
        <taxon>Eukaryota</taxon>
        <taxon>Viridiplantae</taxon>
        <taxon>Streptophyta</taxon>
        <taxon>Embryophyta</taxon>
        <taxon>Tracheophyta</taxon>
        <taxon>Spermatophyta</taxon>
        <taxon>Magnoliopsida</taxon>
        <taxon>Liliopsida</taxon>
        <taxon>Poales</taxon>
        <taxon>Poaceae</taxon>
        <taxon>PACMAD clade</taxon>
        <taxon>Panicoideae</taxon>
        <taxon>Andropogonodae</taxon>
        <taxon>Andropogoneae</taxon>
        <taxon>Tripsacinae</taxon>
        <taxon>Zea</taxon>
    </lineage>
</organism>
<dbReference type="EMBL" id="CM007649">
    <property type="protein sequence ID" value="ONM32804.1"/>
    <property type="molecule type" value="Genomic_DNA"/>
</dbReference>
<dbReference type="InParanoid" id="A0A1D6MVG4"/>
<gene>
    <name evidence="1" type="ORF">ZEAMMB73_Zm00001d041311</name>
</gene>
<proteinExistence type="predicted"/>
<evidence type="ECO:0000313" key="1">
    <source>
        <dbReference type="EMBL" id="ONM32804.1"/>
    </source>
</evidence>
<name>A0A1D6MVG4_MAIZE</name>
<reference evidence="1" key="1">
    <citation type="submission" date="2015-12" db="EMBL/GenBank/DDBJ databases">
        <title>Update maize B73 reference genome by single molecule sequencing technologies.</title>
        <authorList>
            <consortium name="Maize Genome Sequencing Project"/>
            <person name="Ware D."/>
        </authorList>
    </citation>
    <scope>NUCLEOTIDE SEQUENCE [LARGE SCALE GENOMIC DNA]</scope>
    <source>
        <tissue evidence="1">Seedling</tissue>
    </source>
</reference>
<dbReference type="AlphaFoldDB" id="A0A1D6MVG4"/>